<accession>A0A2T1HXU5</accession>
<dbReference type="CDD" id="cd07989">
    <property type="entry name" value="LPLAT_AGPAT-like"/>
    <property type="match status" value="1"/>
</dbReference>
<dbReference type="EMBL" id="PVZS01000003">
    <property type="protein sequence ID" value="PSC06491.1"/>
    <property type="molecule type" value="Genomic_DNA"/>
</dbReference>
<gene>
    <name evidence="6" type="ORF">SLNSH_04230</name>
</gene>
<evidence type="ECO:0000313" key="7">
    <source>
        <dbReference type="Proteomes" id="UP000239772"/>
    </source>
</evidence>
<evidence type="ECO:0000256" key="1">
    <source>
        <dbReference type="ARBA" id="ARBA00005189"/>
    </source>
</evidence>
<dbReference type="Pfam" id="PF01553">
    <property type="entry name" value="Acyltransferase"/>
    <property type="match status" value="1"/>
</dbReference>
<sequence length="258" mass="28478">MTQLPSPSWRVVLRSYVFLVLIILLSGAFALLLPFMVLPRSFVRRIFHAYLRIGLWLIEVVCDVRYVVVGRENIPPGPVLFASKHQSAWDSAVLPMLLGDPAAFVKREFLLAPIMGLVAWRMRHIPVARGKGVGPFAKAVETARQTLAEGRSILIFPEGTRRCAAPYAKPDYHKGVAVLFQQLKAPCVPVALNSGLVWPRRSILRPPGVIRVEILPLIPASTERTAFMGVLIDRIETASRRLAGVEASRGEELAAATC</sequence>
<dbReference type="GO" id="GO:0006654">
    <property type="term" value="P:phosphatidic acid biosynthetic process"/>
    <property type="evidence" value="ECO:0007669"/>
    <property type="project" value="TreeGrafter"/>
</dbReference>
<keyword evidence="4" id="KW-1133">Transmembrane helix</keyword>
<dbReference type="GO" id="GO:0003841">
    <property type="term" value="F:1-acylglycerol-3-phosphate O-acyltransferase activity"/>
    <property type="evidence" value="ECO:0007669"/>
    <property type="project" value="TreeGrafter"/>
</dbReference>
<organism evidence="6 7">
    <name type="scientific">Alsobacter soli</name>
    <dbReference type="NCBI Taxonomy" id="2109933"/>
    <lineage>
        <taxon>Bacteria</taxon>
        <taxon>Pseudomonadati</taxon>
        <taxon>Pseudomonadota</taxon>
        <taxon>Alphaproteobacteria</taxon>
        <taxon>Hyphomicrobiales</taxon>
        <taxon>Alsobacteraceae</taxon>
        <taxon>Alsobacter</taxon>
    </lineage>
</organism>
<dbReference type="InterPro" id="IPR002123">
    <property type="entry name" value="Plipid/glycerol_acylTrfase"/>
</dbReference>
<name>A0A2T1HXU5_9HYPH</name>
<comment type="pathway">
    <text evidence="1">Lipid metabolism.</text>
</comment>
<dbReference type="PANTHER" id="PTHR10434">
    <property type="entry name" value="1-ACYL-SN-GLYCEROL-3-PHOSPHATE ACYLTRANSFERASE"/>
    <property type="match status" value="1"/>
</dbReference>
<evidence type="ECO:0000259" key="5">
    <source>
        <dbReference type="SMART" id="SM00563"/>
    </source>
</evidence>
<protein>
    <submittedName>
        <fullName evidence="6">1-acyl-sn-glycerol-3-phosphate acyltransferase</fullName>
    </submittedName>
</protein>
<keyword evidence="7" id="KW-1185">Reference proteome</keyword>
<feature type="transmembrane region" description="Helical" evidence="4">
    <location>
        <begin position="16"/>
        <end position="37"/>
    </location>
</feature>
<dbReference type="SMART" id="SM00563">
    <property type="entry name" value="PlsC"/>
    <property type="match status" value="1"/>
</dbReference>
<proteinExistence type="predicted"/>
<dbReference type="Proteomes" id="UP000239772">
    <property type="component" value="Unassembled WGS sequence"/>
</dbReference>
<evidence type="ECO:0000256" key="3">
    <source>
        <dbReference type="ARBA" id="ARBA00023315"/>
    </source>
</evidence>
<keyword evidence="4" id="KW-0812">Transmembrane</keyword>
<keyword evidence="3 6" id="KW-0012">Acyltransferase</keyword>
<evidence type="ECO:0000313" key="6">
    <source>
        <dbReference type="EMBL" id="PSC06491.1"/>
    </source>
</evidence>
<keyword evidence="2 6" id="KW-0808">Transferase</keyword>
<dbReference type="SUPFAM" id="SSF69593">
    <property type="entry name" value="Glycerol-3-phosphate (1)-acyltransferase"/>
    <property type="match status" value="1"/>
</dbReference>
<keyword evidence="4" id="KW-0472">Membrane</keyword>
<feature type="domain" description="Phospholipid/glycerol acyltransferase" evidence="5">
    <location>
        <begin position="79"/>
        <end position="195"/>
    </location>
</feature>
<evidence type="ECO:0000256" key="2">
    <source>
        <dbReference type="ARBA" id="ARBA00022679"/>
    </source>
</evidence>
<dbReference type="RefSeq" id="WP_106335405.1">
    <property type="nucleotide sequence ID" value="NZ_PVZS01000003.1"/>
</dbReference>
<comment type="caution">
    <text evidence="6">The sequence shown here is derived from an EMBL/GenBank/DDBJ whole genome shotgun (WGS) entry which is preliminary data.</text>
</comment>
<dbReference type="AlphaFoldDB" id="A0A2T1HXU5"/>
<reference evidence="7" key="1">
    <citation type="submission" date="2018-03" db="EMBL/GenBank/DDBJ databases">
        <authorList>
            <person name="Sun L."/>
            <person name="Liu H."/>
            <person name="Chen W."/>
            <person name="Huang K."/>
            <person name="Liu W."/>
            <person name="Gao X."/>
        </authorList>
    </citation>
    <scope>NUCLEOTIDE SEQUENCE [LARGE SCALE GENOMIC DNA]</scope>
    <source>
        <strain evidence="7">SH9</strain>
    </source>
</reference>
<evidence type="ECO:0000256" key="4">
    <source>
        <dbReference type="SAM" id="Phobius"/>
    </source>
</evidence>
<dbReference type="PANTHER" id="PTHR10434:SF40">
    <property type="entry name" value="1-ACYL-SN-GLYCEROL-3-PHOSPHATE ACYLTRANSFERASE"/>
    <property type="match status" value="1"/>
</dbReference>